<sequence>MFTKSWLSWFWQSGLVGLLTLMGVGEGVFGGVISKTLAQSNQPPSVGTVVTVNGNVFEITGGTTVGGRNLFHSFTNFSVPSDRTASFLNDIGIVNILARVTGGNPSDIQGTIRANGTANLFLMNPYGIIFGPNARLEVGGSFVATTASAIQFPGDNKFSLNSTVDSQNPLLSVNPSALLFNQIQNAAIENRSTAISGSNSVGTNVLGLRVPDGRSLLLVGGDVNLNRGRLNALGGHVEIGGLAGDGTVGIDVDGNNLRLSFPENIARANVTLTNAAEANVVADNGGSLTINAQNLELSENSFLRAGIRRDSGGVNSRAGDITLDVPGSVKIGNSFIFNNLQSRAVGKGGNINVRSGALSITDGAQIVAATFGSGDAGSVLVQADEAVSLAGRNTTIFSSVEAGGVGNGGGINITAGSLLLNNGAQLVTGVNEASGSLAAGRGNAGNVNINVRDAVTIDGANGIFPSGVFTSVERGVVGNGGNINITAESISLTNDAQLSASSAGQGKAGTISLTARGAISFGTPGSEIGSSALSTVDAGAVGDGGDIRIAAESLSLFKGSQLGTIVRGSSGSVPGGRGNAGNVSIDVRNRLTIAGVGSDGLRSGILSGVETGAVGNGGNINIQTGSVSLFDDGLLNADMSGQGKAGNLSIQATDTVSLRNALISSSLGKGAEGKGGNIRLNARALSLTDGAQVSVATFGLGDAGSVFVQADEAVSLAGRNTTIFSSVEAGGVGNGGGINITASSLLLNNGAQLQTSVYEASGSLAAGRGDAGNVNINVRDAVTIDGANGIFPSGVFTSVERGVVGNGGNINITAESISLTNDAQLSASSAGQGKAGTISLTARGAISFGTPGSEIGSSALSTVDAGAVGDGGDIRIAAESLSLFKGSQLGTIVRGSSGSVPGGRGNAGNVSIDVRNRLTIAGVGSDGLRSGILSGVETGAVGNGGNINIQTGSVSLFDDGLLNADMSGQGKAGNLSIQATDTVSLRNALISSSLGKGAEGKGGNIRLNARALSLTDGAQVSVATFGLGDAGSVFVQADEAVSLAGRNTTIFSSVEAGGVGNGGGINITASSLLLNNGAQLQTSVYEASGSLAAGRGDAGNVNINVRDAVTMDGASGAFFSGVGTSVGRGVVGNGGDINITAGSLSLTNGGQLTSSTSGQGKAGTISLTARGAISFDGTANSGLGSAVLSTVNAGAVGDGGDIRITGDSLSLTNGAQLATTVRAASDTLTGGRGNAGNVSIDVRNRLTIAGVDSDGFASGIFSRVETGVVGNGGNIGLQTGSVSLFDGAVFNANMFGQGKAGNISLQVSDIISLRNASIFTNLGEGAEGQGGDIQITANSLSLTDGTQLVASSRGRGNAGNIFINVRETLQSKDSSISTAATQFTGGTIDIAAKNIRLRGDSDIRTNVSIGASGGGNITLTANSIIAFDDSDILAFARDGKGGDVIFNTPAFFGSGYKPAPKGTDPEILNNNNRVDINASGSTSGIISLPDTSLIQNSLTELPENSIDTNALIASSCIARSNQQKGTFVITGSGGLPNRPRDASVSLYSTGSVRTVPSNTRPSNNSMIRQWQKGDPIVEPQGIYQLPNGKLVLSRECAQ</sequence>
<dbReference type="RefSeq" id="WP_167844745.1">
    <property type="nucleotide sequence ID" value="NZ_JHEG04000001.1"/>
</dbReference>
<dbReference type="SUPFAM" id="SSF51126">
    <property type="entry name" value="Pectin lyase-like"/>
    <property type="match status" value="7"/>
</dbReference>
<dbReference type="EMBL" id="JHEG04000001">
    <property type="protein sequence ID" value="KAF3888254.1"/>
    <property type="molecule type" value="Genomic_DNA"/>
</dbReference>
<dbReference type="InterPro" id="IPR008638">
    <property type="entry name" value="FhaB/CdiA-like_TPS"/>
</dbReference>
<protein>
    <submittedName>
        <fullName evidence="2">Filamentous hemagglutinin N-terminal domain-containing protein</fullName>
    </submittedName>
</protein>
<dbReference type="Proteomes" id="UP000029738">
    <property type="component" value="Unassembled WGS sequence"/>
</dbReference>
<name>A0A8S9T9E7_9CYAN</name>
<comment type="caution">
    <text evidence="2">The sequence shown here is derived from an EMBL/GenBank/DDBJ whole genome shotgun (WGS) entry which is preliminary data.</text>
</comment>
<proteinExistence type="predicted"/>
<keyword evidence="3" id="KW-1185">Reference proteome</keyword>
<evidence type="ECO:0000259" key="1">
    <source>
        <dbReference type="SMART" id="SM00912"/>
    </source>
</evidence>
<dbReference type="NCBIfam" id="TIGR01901">
    <property type="entry name" value="adhes_NPXG"/>
    <property type="match status" value="1"/>
</dbReference>
<reference evidence="2" key="1">
    <citation type="journal article" date="2015" name="Genome Announc.">
        <title>Draft Genome Sequence of Tolypothrix boutellei Strain VB521301.</title>
        <authorList>
            <person name="Chandrababunaidu M.M."/>
            <person name="Singh D."/>
            <person name="Sen D."/>
            <person name="Bhan S."/>
            <person name="Das S."/>
            <person name="Gupta A."/>
            <person name="Adhikary S.P."/>
            <person name="Tripathy S."/>
        </authorList>
    </citation>
    <scope>NUCLEOTIDE SEQUENCE</scope>
    <source>
        <strain evidence="2">VB521301</strain>
    </source>
</reference>
<dbReference type="SMART" id="SM00912">
    <property type="entry name" value="Haemagg_act"/>
    <property type="match status" value="1"/>
</dbReference>
<evidence type="ECO:0000313" key="3">
    <source>
        <dbReference type="Proteomes" id="UP000029738"/>
    </source>
</evidence>
<accession>A0A8S9T9E7</accession>
<evidence type="ECO:0000313" key="2">
    <source>
        <dbReference type="EMBL" id="KAF3888254.1"/>
    </source>
</evidence>
<dbReference type="Pfam" id="PF05860">
    <property type="entry name" value="TPS"/>
    <property type="match status" value="1"/>
</dbReference>
<dbReference type="InterPro" id="IPR011050">
    <property type="entry name" value="Pectin_lyase_fold/virulence"/>
</dbReference>
<dbReference type="InterPro" id="IPR012334">
    <property type="entry name" value="Pectin_lyas_fold"/>
</dbReference>
<reference evidence="2" key="2">
    <citation type="submission" date="2019-11" db="EMBL/GenBank/DDBJ databases">
        <title>Improved Assembly of Tolypothrix boutellei genome.</title>
        <authorList>
            <person name="Sarangi A.N."/>
            <person name="Mukherjee M."/>
            <person name="Ghosh S."/>
            <person name="Singh D."/>
            <person name="Das A."/>
            <person name="Kant S."/>
            <person name="Prusty A."/>
            <person name="Tripathy S."/>
        </authorList>
    </citation>
    <scope>NUCLEOTIDE SEQUENCE</scope>
    <source>
        <strain evidence="2">VB521301</strain>
    </source>
</reference>
<gene>
    <name evidence="2" type="ORF">DA73_0400024250</name>
</gene>
<feature type="domain" description="Filamentous haemagglutinin FhaB/tRNA nuclease CdiA-like TPS" evidence="1">
    <location>
        <begin position="40"/>
        <end position="153"/>
    </location>
</feature>
<dbReference type="Gene3D" id="2.160.20.10">
    <property type="entry name" value="Single-stranded right-handed beta-helix, Pectin lyase-like"/>
    <property type="match status" value="4"/>
</dbReference>
<organism evidence="2 3">
    <name type="scientific">Tolypothrix bouteillei VB521301</name>
    <dbReference type="NCBI Taxonomy" id="1479485"/>
    <lineage>
        <taxon>Bacteria</taxon>
        <taxon>Bacillati</taxon>
        <taxon>Cyanobacteriota</taxon>
        <taxon>Cyanophyceae</taxon>
        <taxon>Nostocales</taxon>
        <taxon>Tolypothrichaceae</taxon>
        <taxon>Tolypothrix</taxon>
    </lineage>
</organism>